<dbReference type="EC" id="3.1.3.7" evidence="3"/>
<proteinExistence type="inferred from homology"/>
<dbReference type="Gene3D" id="3.30.540.10">
    <property type="entry name" value="Fructose-1,6-Bisphosphatase, subunit A, domain 1"/>
    <property type="match status" value="1"/>
</dbReference>
<dbReference type="PANTHER" id="PTHR43028:SF5">
    <property type="entry name" value="3'(2'),5'-BISPHOSPHATE NUCLEOTIDASE 1"/>
    <property type="match status" value="1"/>
</dbReference>
<dbReference type="FunCoup" id="A0A2P6P0B0">
    <property type="interactions" value="113"/>
</dbReference>
<dbReference type="PROSITE" id="PS00630">
    <property type="entry name" value="IMP_2"/>
    <property type="match status" value="1"/>
</dbReference>
<feature type="binding site" evidence="11">
    <location>
        <position position="76"/>
    </location>
    <ligand>
        <name>Mg(2+)</name>
        <dbReference type="ChEBI" id="CHEBI:18420"/>
        <label>1</label>
        <note>catalytic</note>
    </ligand>
</feature>
<feature type="binding site" evidence="11">
    <location>
        <position position="118"/>
    </location>
    <ligand>
        <name>Mg(2+)</name>
        <dbReference type="ChEBI" id="CHEBI:18420"/>
        <label>1</label>
        <note>catalytic</note>
    </ligand>
</feature>
<dbReference type="InParanoid" id="A0A2P6P0B0"/>
<feature type="binding site" evidence="11">
    <location>
        <position position="241"/>
    </location>
    <ligand>
        <name>Mg(2+)</name>
        <dbReference type="ChEBI" id="CHEBI:18420"/>
        <label>1</label>
        <note>catalytic</note>
    </ligand>
</feature>
<evidence type="ECO:0000313" key="14">
    <source>
        <dbReference type="Proteomes" id="UP000241769"/>
    </source>
</evidence>
<dbReference type="SUPFAM" id="SSF56655">
    <property type="entry name" value="Carbohydrate phosphatase"/>
    <property type="match status" value="1"/>
</dbReference>
<evidence type="ECO:0000256" key="11">
    <source>
        <dbReference type="PIRSR" id="PIRSR600760-2"/>
    </source>
</evidence>
<dbReference type="GO" id="GO:0046872">
    <property type="term" value="F:metal ion binding"/>
    <property type="evidence" value="ECO:0007669"/>
    <property type="project" value="UniProtKB-KW"/>
</dbReference>
<dbReference type="Proteomes" id="UP000241769">
    <property type="component" value="Unassembled WGS sequence"/>
</dbReference>
<dbReference type="PANTHER" id="PTHR43028">
    <property type="entry name" value="3'(2'),5'-BISPHOSPHATE NUCLEOTIDASE 1"/>
    <property type="match status" value="1"/>
</dbReference>
<dbReference type="GO" id="GO:0008441">
    <property type="term" value="F:3'(2'),5'-bisphosphate nucleotidase activity"/>
    <property type="evidence" value="ECO:0007669"/>
    <property type="project" value="UniProtKB-EC"/>
</dbReference>
<evidence type="ECO:0000313" key="13">
    <source>
        <dbReference type="EMBL" id="PRP89651.1"/>
    </source>
</evidence>
<dbReference type="Pfam" id="PF00459">
    <property type="entry name" value="Inositol_P"/>
    <property type="match status" value="1"/>
</dbReference>
<keyword evidence="4 11" id="KW-0479">Metal-binding</keyword>
<dbReference type="AlphaFoldDB" id="A0A2P6P0B0"/>
<dbReference type="EC" id="3.1.3.57" evidence="9"/>
<keyword evidence="5" id="KW-0378">Hydrolase</keyword>
<comment type="similarity">
    <text evidence="2">Belongs to the inositol monophosphatase superfamily.</text>
</comment>
<protein>
    <recommendedName>
        <fullName evidence="7">3'(2'),5'-bisphosphate nucleotidase 1</fullName>
        <ecNumber evidence="9">3.1.3.57</ecNumber>
        <ecNumber evidence="3">3.1.3.7</ecNumber>
    </recommendedName>
    <alternativeName>
        <fullName evidence="8">Bisphosphate 3'-nucleotidase 1</fullName>
    </alternativeName>
    <alternativeName>
        <fullName evidence="10">Inositol-polyphosphate 1-phosphatase</fullName>
    </alternativeName>
</protein>
<reference evidence="13 14" key="1">
    <citation type="journal article" date="2018" name="Genome Biol. Evol.">
        <title>Multiple Roots of Fruiting Body Formation in Amoebozoa.</title>
        <authorList>
            <person name="Hillmann F."/>
            <person name="Forbes G."/>
            <person name="Novohradska S."/>
            <person name="Ferling I."/>
            <person name="Riege K."/>
            <person name="Groth M."/>
            <person name="Westermann M."/>
            <person name="Marz M."/>
            <person name="Spaller T."/>
            <person name="Winckler T."/>
            <person name="Schaap P."/>
            <person name="Glockner G."/>
        </authorList>
    </citation>
    <scope>NUCLEOTIDE SEQUENCE [LARGE SCALE GENOMIC DNA]</scope>
    <source>
        <strain evidence="13 14">Jena</strain>
    </source>
</reference>
<dbReference type="Gene3D" id="3.40.190.80">
    <property type="match status" value="1"/>
</dbReference>
<feature type="binding site" evidence="11">
    <location>
        <position position="115"/>
    </location>
    <ligand>
        <name>Mg(2+)</name>
        <dbReference type="ChEBI" id="CHEBI:18420"/>
        <label>1</label>
        <note>catalytic</note>
    </ligand>
</feature>
<dbReference type="STRING" id="1890364.A0A2P6P0B0"/>
<keyword evidence="14" id="KW-1185">Reference proteome</keyword>
<dbReference type="EMBL" id="MDYQ01000002">
    <property type="protein sequence ID" value="PRP89651.1"/>
    <property type="molecule type" value="Genomic_DNA"/>
</dbReference>
<dbReference type="GO" id="GO:0005737">
    <property type="term" value="C:cytoplasm"/>
    <property type="evidence" value="ECO:0007669"/>
    <property type="project" value="UniProtKB-ARBA"/>
</dbReference>
<evidence type="ECO:0000256" key="10">
    <source>
        <dbReference type="ARBA" id="ARBA00044554"/>
    </source>
</evidence>
<dbReference type="InterPro" id="IPR000760">
    <property type="entry name" value="Inositol_monophosphatase-like"/>
</dbReference>
<sequence length="299" mass="32440">MSNNSDKVNLGSILSVAIDASQKAGTVIRQVWKSGKLGVEWKGVNDPMTEADVQAQKLIFGLLYKAFGKDLPMVGEEDTDVPETEEIPNLNLLDQLKIPEEYKNVDKKEVCVFVDPLDATREFVDGNLPAVMTLIGISYRGEAIAGVMFQPFVGNDDDSNGTTIYGMLGMGTNVPVKARDEKDFVIATTRSHATEFLEKATQAVKADRVVKVGGAGYKCLLVLRGEIDAYFFPIPGTKKWDTCGPEAIIKSAGGSFTDAHGRSIRYTIDTPKPNTDGLIVTLKGHDDILAKISSVLPKL</sequence>
<dbReference type="GO" id="GO:0046854">
    <property type="term" value="P:phosphatidylinositol phosphate biosynthetic process"/>
    <property type="evidence" value="ECO:0007669"/>
    <property type="project" value="InterPro"/>
</dbReference>
<dbReference type="GO" id="GO:0004441">
    <property type="term" value="F:inositol-1,4-bisphosphate 1-phosphatase activity"/>
    <property type="evidence" value="ECO:0007669"/>
    <property type="project" value="UniProtKB-EC"/>
</dbReference>
<gene>
    <name evidence="13" type="ORF">PROFUN_00915</name>
    <name evidence="12" type="ORF">PROFUN_14032</name>
</gene>
<dbReference type="EMBL" id="MDYQ01000242">
    <property type="protein sequence ID" value="PRP78058.1"/>
    <property type="molecule type" value="Genomic_DNA"/>
</dbReference>
<organism evidence="13 14">
    <name type="scientific">Planoprotostelium fungivorum</name>
    <dbReference type="NCBI Taxonomy" id="1890364"/>
    <lineage>
        <taxon>Eukaryota</taxon>
        <taxon>Amoebozoa</taxon>
        <taxon>Evosea</taxon>
        <taxon>Variosea</taxon>
        <taxon>Cavosteliida</taxon>
        <taxon>Cavosteliaceae</taxon>
        <taxon>Planoprotostelium</taxon>
    </lineage>
</organism>
<evidence type="ECO:0000256" key="9">
    <source>
        <dbReference type="ARBA" id="ARBA00044519"/>
    </source>
</evidence>
<dbReference type="OrthoDB" id="411145at2759"/>
<dbReference type="InterPro" id="IPR050725">
    <property type="entry name" value="CysQ/Inositol_MonoPase"/>
</dbReference>
<evidence type="ECO:0000256" key="5">
    <source>
        <dbReference type="ARBA" id="ARBA00022801"/>
    </source>
</evidence>
<accession>A0A2P6P0B0</accession>
<evidence type="ECO:0000256" key="6">
    <source>
        <dbReference type="ARBA" id="ARBA00022842"/>
    </source>
</evidence>
<evidence type="ECO:0000256" key="1">
    <source>
        <dbReference type="ARBA" id="ARBA00001946"/>
    </source>
</evidence>
<comment type="caution">
    <text evidence="13">The sequence shown here is derived from an EMBL/GenBank/DDBJ whole genome shotgun (WGS) entry which is preliminary data.</text>
</comment>
<name>A0A2P6P0B0_9EUKA</name>
<dbReference type="InterPro" id="IPR020550">
    <property type="entry name" value="Inositol_monophosphatase_CS"/>
</dbReference>
<feature type="binding site" evidence="11">
    <location>
        <position position="117"/>
    </location>
    <ligand>
        <name>Mg(2+)</name>
        <dbReference type="ChEBI" id="CHEBI:18420"/>
        <label>1</label>
        <note>catalytic</note>
    </ligand>
</feature>
<evidence type="ECO:0000256" key="7">
    <source>
        <dbReference type="ARBA" id="ARBA00040342"/>
    </source>
</evidence>
<dbReference type="FunFam" id="3.30.540.10:FF:000012">
    <property type="entry name" value="Blast:Putative inositol monophosphatase 3"/>
    <property type="match status" value="1"/>
</dbReference>
<evidence type="ECO:0000256" key="8">
    <source>
        <dbReference type="ARBA" id="ARBA00041815"/>
    </source>
</evidence>
<keyword evidence="6 11" id="KW-0460">Magnesium</keyword>
<evidence type="ECO:0000256" key="3">
    <source>
        <dbReference type="ARBA" id="ARBA00012633"/>
    </source>
</evidence>
<evidence type="ECO:0000313" key="12">
    <source>
        <dbReference type="EMBL" id="PRP78058.1"/>
    </source>
</evidence>
<evidence type="ECO:0000256" key="2">
    <source>
        <dbReference type="ARBA" id="ARBA00009759"/>
    </source>
</evidence>
<evidence type="ECO:0000256" key="4">
    <source>
        <dbReference type="ARBA" id="ARBA00022723"/>
    </source>
</evidence>
<comment type="cofactor">
    <cofactor evidence="1 11">
        <name>Mg(2+)</name>
        <dbReference type="ChEBI" id="CHEBI:18420"/>
    </cofactor>
</comment>